<reference evidence="2 3" key="1">
    <citation type="submission" date="2018-02" db="EMBL/GenBank/DDBJ databases">
        <title>The genomes of Aspergillus section Nigri reveals drivers in fungal speciation.</title>
        <authorList>
            <consortium name="DOE Joint Genome Institute"/>
            <person name="Vesth T.C."/>
            <person name="Nybo J."/>
            <person name="Theobald S."/>
            <person name="Brandl J."/>
            <person name="Frisvad J.C."/>
            <person name="Nielsen K.F."/>
            <person name="Lyhne E.K."/>
            <person name="Kogle M.E."/>
            <person name="Kuo A."/>
            <person name="Riley R."/>
            <person name="Clum A."/>
            <person name="Nolan M."/>
            <person name="Lipzen A."/>
            <person name="Salamov A."/>
            <person name="Henrissat B."/>
            <person name="Wiebenga A."/>
            <person name="De vries R.P."/>
            <person name="Grigoriev I.V."/>
            <person name="Mortensen U.H."/>
            <person name="Andersen M.R."/>
            <person name="Baker S.E."/>
        </authorList>
    </citation>
    <scope>NUCLEOTIDE SEQUENCE [LARGE SCALE GENOMIC DNA]</scope>
    <source>
        <strain evidence="2 3">CBS 112811</strain>
    </source>
</reference>
<dbReference type="AlphaFoldDB" id="A0A8G1R8M8"/>
<protein>
    <recommendedName>
        <fullName evidence="4">Secreted protein</fullName>
    </recommendedName>
</protein>
<gene>
    <name evidence="2" type="ORF">BO85DRAFT_446800</name>
</gene>
<keyword evidence="3" id="KW-1185">Reference proteome</keyword>
<evidence type="ECO:0000256" key="1">
    <source>
        <dbReference type="SAM" id="SignalP"/>
    </source>
</evidence>
<sequence>MRCLFECCAGLLGPDWLCCLLLLLPACQKYSVLCELSADALQRPTGSTRNELFSVLGYTQSNRFCFVRVYARVKHARRVPGVFSRSHHIRARGT</sequence>
<dbReference type="EMBL" id="KZ825057">
    <property type="protein sequence ID" value="RAH60254.1"/>
    <property type="molecule type" value="Genomic_DNA"/>
</dbReference>
<accession>A0A8G1R8M8</accession>
<evidence type="ECO:0008006" key="4">
    <source>
        <dbReference type="Google" id="ProtNLM"/>
    </source>
</evidence>
<proteinExistence type="predicted"/>
<feature type="chain" id="PRO_5034644066" description="Secreted protein" evidence="1">
    <location>
        <begin position="30"/>
        <end position="94"/>
    </location>
</feature>
<feature type="signal peptide" evidence="1">
    <location>
        <begin position="1"/>
        <end position="29"/>
    </location>
</feature>
<dbReference type="GeneID" id="37162982"/>
<name>A0A8G1R8M8_9EURO</name>
<evidence type="ECO:0000313" key="3">
    <source>
        <dbReference type="Proteomes" id="UP000249526"/>
    </source>
</evidence>
<dbReference type="Proteomes" id="UP000249526">
    <property type="component" value="Unassembled WGS sequence"/>
</dbReference>
<evidence type="ECO:0000313" key="2">
    <source>
        <dbReference type="EMBL" id="RAH60254.1"/>
    </source>
</evidence>
<dbReference type="RefSeq" id="XP_025518176.1">
    <property type="nucleotide sequence ID" value="XM_025659580.1"/>
</dbReference>
<keyword evidence="1" id="KW-0732">Signal</keyword>
<organism evidence="2 3">
    <name type="scientific">Aspergillus piperis CBS 112811</name>
    <dbReference type="NCBI Taxonomy" id="1448313"/>
    <lineage>
        <taxon>Eukaryota</taxon>
        <taxon>Fungi</taxon>
        <taxon>Dikarya</taxon>
        <taxon>Ascomycota</taxon>
        <taxon>Pezizomycotina</taxon>
        <taxon>Eurotiomycetes</taxon>
        <taxon>Eurotiomycetidae</taxon>
        <taxon>Eurotiales</taxon>
        <taxon>Aspergillaceae</taxon>
        <taxon>Aspergillus</taxon>
        <taxon>Aspergillus subgen. Circumdati</taxon>
    </lineage>
</organism>